<dbReference type="Proteomes" id="UP001281410">
    <property type="component" value="Unassembled WGS sequence"/>
</dbReference>
<accession>A0AAE0EL47</accession>
<evidence type="ECO:0000313" key="1">
    <source>
        <dbReference type="EMBL" id="KAK3230440.1"/>
    </source>
</evidence>
<organism evidence="1 2">
    <name type="scientific">Dipteronia sinensis</name>
    <dbReference type="NCBI Taxonomy" id="43782"/>
    <lineage>
        <taxon>Eukaryota</taxon>
        <taxon>Viridiplantae</taxon>
        <taxon>Streptophyta</taxon>
        <taxon>Embryophyta</taxon>
        <taxon>Tracheophyta</taxon>
        <taxon>Spermatophyta</taxon>
        <taxon>Magnoliopsida</taxon>
        <taxon>eudicotyledons</taxon>
        <taxon>Gunneridae</taxon>
        <taxon>Pentapetalae</taxon>
        <taxon>rosids</taxon>
        <taxon>malvids</taxon>
        <taxon>Sapindales</taxon>
        <taxon>Sapindaceae</taxon>
        <taxon>Hippocastanoideae</taxon>
        <taxon>Acereae</taxon>
        <taxon>Dipteronia</taxon>
    </lineage>
</organism>
<dbReference type="EMBL" id="JANJYJ010000001">
    <property type="protein sequence ID" value="KAK3230440.1"/>
    <property type="molecule type" value="Genomic_DNA"/>
</dbReference>
<keyword evidence="2" id="KW-1185">Reference proteome</keyword>
<proteinExistence type="predicted"/>
<comment type="caution">
    <text evidence="1">The sequence shown here is derived from an EMBL/GenBank/DDBJ whole genome shotgun (WGS) entry which is preliminary data.</text>
</comment>
<dbReference type="AlphaFoldDB" id="A0AAE0EL47"/>
<gene>
    <name evidence="1" type="ORF">Dsin_002321</name>
</gene>
<evidence type="ECO:0000313" key="2">
    <source>
        <dbReference type="Proteomes" id="UP001281410"/>
    </source>
</evidence>
<protein>
    <submittedName>
        <fullName evidence="1">Uncharacterized protein</fullName>
    </submittedName>
</protein>
<name>A0AAE0EL47_9ROSI</name>
<sequence>MHWATLPKLCRGKADGGLGFRDLLIFNQVMLAKKCWRLVKNPDSLSTRVLRACYFQSSDFMTSASSSKGSFVWQSLCWGRELLEKGTQWRIGRGAAVSIMVIDGSHVLMVSRCFRQ</sequence>
<reference evidence="1" key="1">
    <citation type="journal article" date="2023" name="Plant J.">
        <title>Genome sequences and population genomics provide insights into the demographic history, inbreeding, and mutation load of two 'living fossil' tree species of Dipteronia.</title>
        <authorList>
            <person name="Feng Y."/>
            <person name="Comes H.P."/>
            <person name="Chen J."/>
            <person name="Zhu S."/>
            <person name="Lu R."/>
            <person name="Zhang X."/>
            <person name="Li P."/>
            <person name="Qiu J."/>
            <person name="Olsen K.M."/>
            <person name="Qiu Y."/>
        </authorList>
    </citation>
    <scope>NUCLEOTIDE SEQUENCE</scope>
    <source>
        <strain evidence="1">NBL</strain>
    </source>
</reference>